<dbReference type="NCBIfam" id="TIGR01128">
    <property type="entry name" value="holA"/>
    <property type="match status" value="1"/>
</dbReference>
<evidence type="ECO:0000256" key="5">
    <source>
        <dbReference type="ARBA" id="ARBA00022705"/>
    </source>
</evidence>
<sequence>MIIFIFGDDTYQSQKRLKELKEKFKEKYGDINISNFSVDQKKNPDLPRMMSEIASIPFLGSRRLVTINNLILHSDSKVKEVITKKLPTIPESAIIIFFEAGAPKKNDKLFKLLLKIAKTEEFPQLRGTSLSNWIKKEAANRGAEIEPAAAEKLNYLVGSDTWRLSCEIEKLASYSYPQIIKKEDVELLVNETLQTKIFDLVDGLARRDGRLALTSLHRLMSLGEKKEYLFSMIVYGFRNLILVKYLLEKNTNEAEIKNILRLHPFVAQKTAAAARLFTFLELKSIYHRLVLASGEMRKSYKDPILVLDLLLAEICIR</sequence>
<dbReference type="Gene3D" id="3.40.50.300">
    <property type="entry name" value="P-loop containing nucleotide triphosphate hydrolases"/>
    <property type="match status" value="1"/>
</dbReference>
<dbReference type="InterPro" id="IPR027417">
    <property type="entry name" value="P-loop_NTPase"/>
</dbReference>
<keyword evidence="4" id="KW-0548">Nucleotidyltransferase</keyword>
<dbReference type="GO" id="GO:0003677">
    <property type="term" value="F:DNA binding"/>
    <property type="evidence" value="ECO:0007669"/>
    <property type="project" value="InterPro"/>
</dbReference>
<evidence type="ECO:0000256" key="8">
    <source>
        <dbReference type="ARBA" id="ARBA00049244"/>
    </source>
</evidence>
<dbReference type="InterPro" id="IPR008921">
    <property type="entry name" value="DNA_pol3_clamp-load_cplx_C"/>
</dbReference>
<dbReference type="Gene3D" id="1.20.272.10">
    <property type="match status" value="1"/>
</dbReference>
<evidence type="ECO:0000259" key="9">
    <source>
        <dbReference type="Pfam" id="PF06144"/>
    </source>
</evidence>
<dbReference type="EC" id="2.7.7.7" evidence="1"/>
<dbReference type="PANTHER" id="PTHR34388">
    <property type="entry name" value="DNA POLYMERASE III SUBUNIT DELTA"/>
    <property type="match status" value="1"/>
</dbReference>
<keyword evidence="3" id="KW-0808">Transferase</keyword>
<gene>
    <name evidence="11" type="ORF">CEN92_71</name>
</gene>
<keyword evidence="6" id="KW-0239">DNA-directed DNA polymerase</keyword>
<dbReference type="AlphaFoldDB" id="A0A554LH93"/>
<comment type="catalytic activity">
    <reaction evidence="8">
        <text>DNA(n) + a 2'-deoxyribonucleoside 5'-triphosphate = DNA(n+1) + diphosphate</text>
        <dbReference type="Rhea" id="RHEA:22508"/>
        <dbReference type="Rhea" id="RHEA-COMP:17339"/>
        <dbReference type="Rhea" id="RHEA-COMP:17340"/>
        <dbReference type="ChEBI" id="CHEBI:33019"/>
        <dbReference type="ChEBI" id="CHEBI:61560"/>
        <dbReference type="ChEBI" id="CHEBI:173112"/>
        <dbReference type="EC" id="2.7.7.7"/>
    </reaction>
</comment>
<proteinExistence type="inferred from homology"/>
<dbReference type="GO" id="GO:0006261">
    <property type="term" value="P:DNA-templated DNA replication"/>
    <property type="evidence" value="ECO:0007669"/>
    <property type="project" value="TreeGrafter"/>
</dbReference>
<dbReference type="GO" id="GO:0009360">
    <property type="term" value="C:DNA polymerase III complex"/>
    <property type="evidence" value="ECO:0007669"/>
    <property type="project" value="InterPro"/>
</dbReference>
<dbReference type="Pfam" id="PF06144">
    <property type="entry name" value="DNA_pol3_delta"/>
    <property type="match status" value="1"/>
</dbReference>
<evidence type="ECO:0000313" key="12">
    <source>
        <dbReference type="Proteomes" id="UP000318296"/>
    </source>
</evidence>
<dbReference type="GO" id="GO:0003887">
    <property type="term" value="F:DNA-directed DNA polymerase activity"/>
    <property type="evidence" value="ECO:0007669"/>
    <property type="project" value="UniProtKB-KW"/>
</dbReference>
<evidence type="ECO:0000256" key="2">
    <source>
        <dbReference type="ARBA" id="ARBA00017703"/>
    </source>
</evidence>
<evidence type="ECO:0000256" key="1">
    <source>
        <dbReference type="ARBA" id="ARBA00012417"/>
    </source>
</evidence>
<organism evidence="11 12">
    <name type="scientific">Candidatus Berkelbacteria bacterium Licking1014_96</name>
    <dbReference type="NCBI Taxonomy" id="2017149"/>
    <lineage>
        <taxon>Bacteria</taxon>
        <taxon>Candidatus Berkelbacteria</taxon>
    </lineage>
</organism>
<accession>A0A554LH93</accession>
<dbReference type="Pfam" id="PF21694">
    <property type="entry name" value="DNA_pol3_delta_C"/>
    <property type="match status" value="1"/>
</dbReference>
<comment type="caution">
    <text evidence="11">The sequence shown here is derived from an EMBL/GenBank/DDBJ whole genome shotgun (WGS) entry which is preliminary data.</text>
</comment>
<dbReference type="PANTHER" id="PTHR34388:SF1">
    <property type="entry name" value="DNA POLYMERASE III SUBUNIT DELTA"/>
    <property type="match status" value="1"/>
</dbReference>
<feature type="domain" description="DNA polymerase III delta subunit-like C-terminal" evidence="10">
    <location>
        <begin position="195"/>
        <end position="313"/>
    </location>
</feature>
<reference evidence="11 12" key="1">
    <citation type="submission" date="2017-07" db="EMBL/GenBank/DDBJ databases">
        <title>Mechanisms for carbon and nitrogen cycling indicate functional differentiation within the Candidate Phyla Radiation.</title>
        <authorList>
            <person name="Danczak R.E."/>
            <person name="Johnston M.D."/>
            <person name="Kenah C."/>
            <person name="Slattery M."/>
            <person name="Wrighton K.C."/>
            <person name="Wilkins M.J."/>
        </authorList>
    </citation>
    <scope>NUCLEOTIDE SEQUENCE [LARGE SCALE GENOMIC DNA]</scope>
    <source>
        <strain evidence="11">Licking1014_96</strain>
    </source>
</reference>
<comment type="similarity">
    <text evidence="7">Belongs to the DNA polymerase HolA subunit family.</text>
</comment>
<dbReference type="InterPro" id="IPR010372">
    <property type="entry name" value="DNA_pol3_delta_N"/>
</dbReference>
<dbReference type="SUPFAM" id="SSF52540">
    <property type="entry name" value="P-loop containing nucleoside triphosphate hydrolases"/>
    <property type="match status" value="1"/>
</dbReference>
<protein>
    <recommendedName>
        <fullName evidence="2">DNA polymerase III subunit delta</fullName>
        <ecNumber evidence="1">2.7.7.7</ecNumber>
    </recommendedName>
</protein>
<dbReference type="Proteomes" id="UP000318296">
    <property type="component" value="Unassembled WGS sequence"/>
</dbReference>
<dbReference type="InterPro" id="IPR005790">
    <property type="entry name" value="DNA_polIII_delta"/>
</dbReference>
<dbReference type="InterPro" id="IPR048466">
    <property type="entry name" value="DNA_pol3_delta-like_C"/>
</dbReference>
<evidence type="ECO:0000259" key="10">
    <source>
        <dbReference type="Pfam" id="PF21694"/>
    </source>
</evidence>
<evidence type="ECO:0000256" key="3">
    <source>
        <dbReference type="ARBA" id="ARBA00022679"/>
    </source>
</evidence>
<evidence type="ECO:0000256" key="7">
    <source>
        <dbReference type="ARBA" id="ARBA00034754"/>
    </source>
</evidence>
<feature type="domain" description="DNA polymerase III delta N-terminal" evidence="9">
    <location>
        <begin position="4"/>
        <end position="117"/>
    </location>
</feature>
<dbReference type="EMBL" id="VMGH01000009">
    <property type="protein sequence ID" value="TSC92197.1"/>
    <property type="molecule type" value="Genomic_DNA"/>
</dbReference>
<name>A0A554LH93_9BACT</name>
<keyword evidence="5" id="KW-0235">DNA replication</keyword>
<dbReference type="Gene3D" id="1.10.8.60">
    <property type="match status" value="1"/>
</dbReference>
<dbReference type="SUPFAM" id="SSF48019">
    <property type="entry name" value="post-AAA+ oligomerization domain-like"/>
    <property type="match status" value="1"/>
</dbReference>
<evidence type="ECO:0000256" key="4">
    <source>
        <dbReference type="ARBA" id="ARBA00022695"/>
    </source>
</evidence>
<evidence type="ECO:0000313" key="11">
    <source>
        <dbReference type="EMBL" id="TSC92197.1"/>
    </source>
</evidence>
<evidence type="ECO:0000256" key="6">
    <source>
        <dbReference type="ARBA" id="ARBA00022932"/>
    </source>
</evidence>